<sequence>MSESPNTTPPLWSPGQVTDDLLDLAQQITPNKQSQALHKICLNLQFILRTHWLPAWDRDTEWNGNKSVSHLFRNNPLLKIYASLIRGPSGAVGLFDSQSKRPAAKTIERMHHICCALPGAITNSAILAIWLHSADTILTEIGDQMSINYCARHLQHIIEALASNKAWAVDLFTYWDCTLFPNADSPNGADGSAGRDIEEDDKDFFAFMQALMRPRSPRIHSSTSPPPCHLTPSPPSLQHTPAASSSRQEQENWELTSHGGYSRSPRRLQRHGEGQRRLMTGSHWDVIAGPLDLVRQHWSSQE</sequence>
<accession>A0AAD6ZMZ1</accession>
<proteinExistence type="predicted"/>
<gene>
    <name evidence="2" type="ORF">DFH08DRAFT_967050</name>
</gene>
<feature type="region of interest" description="Disordered" evidence="1">
    <location>
        <begin position="216"/>
        <end position="276"/>
    </location>
</feature>
<dbReference type="InterPro" id="IPR046521">
    <property type="entry name" value="DUF6698"/>
</dbReference>
<feature type="compositionally biased region" description="Polar residues" evidence="1">
    <location>
        <begin position="238"/>
        <end position="247"/>
    </location>
</feature>
<organism evidence="2 3">
    <name type="scientific">Mycena albidolilacea</name>
    <dbReference type="NCBI Taxonomy" id="1033008"/>
    <lineage>
        <taxon>Eukaryota</taxon>
        <taxon>Fungi</taxon>
        <taxon>Dikarya</taxon>
        <taxon>Basidiomycota</taxon>
        <taxon>Agaricomycotina</taxon>
        <taxon>Agaricomycetes</taxon>
        <taxon>Agaricomycetidae</taxon>
        <taxon>Agaricales</taxon>
        <taxon>Marasmiineae</taxon>
        <taxon>Mycenaceae</taxon>
        <taxon>Mycena</taxon>
    </lineage>
</organism>
<dbReference type="Proteomes" id="UP001218218">
    <property type="component" value="Unassembled WGS sequence"/>
</dbReference>
<evidence type="ECO:0000313" key="2">
    <source>
        <dbReference type="EMBL" id="KAJ7330514.1"/>
    </source>
</evidence>
<dbReference type="Pfam" id="PF20414">
    <property type="entry name" value="DUF6698"/>
    <property type="match status" value="1"/>
</dbReference>
<feature type="compositionally biased region" description="Pro residues" evidence="1">
    <location>
        <begin position="224"/>
        <end position="235"/>
    </location>
</feature>
<protein>
    <submittedName>
        <fullName evidence="2">Uncharacterized protein</fullName>
    </submittedName>
</protein>
<reference evidence="2" key="1">
    <citation type="submission" date="2023-03" db="EMBL/GenBank/DDBJ databases">
        <title>Massive genome expansion in bonnet fungi (Mycena s.s.) driven by repeated elements and novel gene families across ecological guilds.</title>
        <authorList>
            <consortium name="Lawrence Berkeley National Laboratory"/>
            <person name="Harder C.B."/>
            <person name="Miyauchi S."/>
            <person name="Viragh M."/>
            <person name="Kuo A."/>
            <person name="Thoen E."/>
            <person name="Andreopoulos B."/>
            <person name="Lu D."/>
            <person name="Skrede I."/>
            <person name="Drula E."/>
            <person name="Henrissat B."/>
            <person name="Morin E."/>
            <person name="Kohler A."/>
            <person name="Barry K."/>
            <person name="LaButti K."/>
            <person name="Morin E."/>
            <person name="Salamov A."/>
            <person name="Lipzen A."/>
            <person name="Mereny Z."/>
            <person name="Hegedus B."/>
            <person name="Baldrian P."/>
            <person name="Stursova M."/>
            <person name="Weitz H."/>
            <person name="Taylor A."/>
            <person name="Grigoriev I.V."/>
            <person name="Nagy L.G."/>
            <person name="Martin F."/>
            <person name="Kauserud H."/>
        </authorList>
    </citation>
    <scope>NUCLEOTIDE SEQUENCE</scope>
    <source>
        <strain evidence="2">CBHHK002</strain>
    </source>
</reference>
<evidence type="ECO:0000256" key="1">
    <source>
        <dbReference type="SAM" id="MobiDB-lite"/>
    </source>
</evidence>
<dbReference type="AlphaFoldDB" id="A0AAD6ZMZ1"/>
<dbReference type="EMBL" id="JARIHO010000037">
    <property type="protein sequence ID" value="KAJ7330514.1"/>
    <property type="molecule type" value="Genomic_DNA"/>
</dbReference>
<keyword evidence="3" id="KW-1185">Reference proteome</keyword>
<comment type="caution">
    <text evidence="2">The sequence shown here is derived from an EMBL/GenBank/DDBJ whole genome shotgun (WGS) entry which is preliminary data.</text>
</comment>
<name>A0AAD6ZMZ1_9AGAR</name>
<evidence type="ECO:0000313" key="3">
    <source>
        <dbReference type="Proteomes" id="UP001218218"/>
    </source>
</evidence>